<gene>
    <name evidence="1" type="ORF">SAMN05443244_2156</name>
</gene>
<evidence type="ECO:0000313" key="1">
    <source>
        <dbReference type="EMBL" id="SEB90926.1"/>
    </source>
</evidence>
<reference evidence="1 2" key="1">
    <citation type="submission" date="2016-10" db="EMBL/GenBank/DDBJ databases">
        <authorList>
            <person name="de Groot N.N."/>
        </authorList>
    </citation>
    <scope>NUCLEOTIDE SEQUENCE [LARGE SCALE GENOMIC DNA]</scope>
    <source>
        <strain evidence="1 2">AB35.6</strain>
    </source>
</reference>
<dbReference type="EMBL" id="FNSD01000001">
    <property type="protein sequence ID" value="SEB90926.1"/>
    <property type="molecule type" value="Genomic_DNA"/>
</dbReference>
<accession>A0A1H4N6I4</accession>
<sequence>MPIKDLEACQTFVYANRLIASRFKAKAEEVLEVVQTIEDIDSRLLLADLSHAVERRARQYESIATLQERDMGVRCHCPATGAD</sequence>
<organism evidence="1 2">
    <name type="scientific">Terriglobus roseus</name>
    <dbReference type="NCBI Taxonomy" id="392734"/>
    <lineage>
        <taxon>Bacteria</taxon>
        <taxon>Pseudomonadati</taxon>
        <taxon>Acidobacteriota</taxon>
        <taxon>Terriglobia</taxon>
        <taxon>Terriglobales</taxon>
        <taxon>Acidobacteriaceae</taxon>
        <taxon>Terriglobus</taxon>
    </lineage>
</organism>
<dbReference type="RefSeq" id="WP_074653930.1">
    <property type="nucleotide sequence ID" value="NZ_FNSD01000001.1"/>
</dbReference>
<evidence type="ECO:0000313" key="2">
    <source>
        <dbReference type="Proteomes" id="UP000182409"/>
    </source>
</evidence>
<dbReference type="OrthoDB" id="9859757at2"/>
<dbReference type="AlphaFoldDB" id="A0A1H4N6I4"/>
<protein>
    <submittedName>
        <fullName evidence="1">Uncharacterized protein</fullName>
    </submittedName>
</protein>
<name>A0A1H4N6I4_9BACT</name>
<dbReference type="Proteomes" id="UP000182409">
    <property type="component" value="Unassembled WGS sequence"/>
</dbReference>
<proteinExistence type="predicted"/>